<dbReference type="PROSITE" id="PS50110">
    <property type="entry name" value="RESPONSE_REGULATORY"/>
    <property type="match status" value="1"/>
</dbReference>
<name>A0A833N0L9_9BACT</name>
<feature type="region of interest" description="Disordered" evidence="3">
    <location>
        <begin position="427"/>
        <end position="453"/>
    </location>
</feature>
<organism evidence="5 6">
    <name type="scientific">Fluviispira multicolorata</name>
    <dbReference type="NCBI Taxonomy" id="2654512"/>
    <lineage>
        <taxon>Bacteria</taxon>
        <taxon>Pseudomonadati</taxon>
        <taxon>Bdellovibrionota</taxon>
        <taxon>Oligoflexia</taxon>
        <taxon>Silvanigrellales</taxon>
        <taxon>Silvanigrellaceae</taxon>
        <taxon>Fluviispira</taxon>
    </lineage>
</organism>
<dbReference type="SUPFAM" id="SSF48452">
    <property type="entry name" value="TPR-like"/>
    <property type="match status" value="1"/>
</dbReference>
<evidence type="ECO:0000313" key="5">
    <source>
        <dbReference type="EMBL" id="KAB8029061.1"/>
    </source>
</evidence>
<dbReference type="SUPFAM" id="SSF52172">
    <property type="entry name" value="CheY-like"/>
    <property type="match status" value="1"/>
</dbReference>
<dbReference type="Gene3D" id="1.25.40.10">
    <property type="entry name" value="Tetratricopeptide repeat domain"/>
    <property type="match status" value="2"/>
</dbReference>
<dbReference type="SMART" id="SM00448">
    <property type="entry name" value="REC"/>
    <property type="match status" value="1"/>
</dbReference>
<dbReference type="InterPro" id="IPR001789">
    <property type="entry name" value="Sig_transdc_resp-reg_receiver"/>
</dbReference>
<dbReference type="InterPro" id="IPR011006">
    <property type="entry name" value="CheY-like_superfamily"/>
</dbReference>
<dbReference type="Pfam" id="PF13432">
    <property type="entry name" value="TPR_16"/>
    <property type="match status" value="1"/>
</dbReference>
<evidence type="ECO:0000256" key="1">
    <source>
        <dbReference type="PROSITE-ProRule" id="PRU00169"/>
    </source>
</evidence>
<dbReference type="SMART" id="SM00028">
    <property type="entry name" value="TPR"/>
    <property type="match status" value="5"/>
</dbReference>
<dbReference type="RefSeq" id="WP_152213402.1">
    <property type="nucleotide sequence ID" value="NZ_WFLN01000008.1"/>
</dbReference>
<evidence type="ECO:0000256" key="3">
    <source>
        <dbReference type="SAM" id="MobiDB-lite"/>
    </source>
</evidence>
<evidence type="ECO:0000313" key="6">
    <source>
        <dbReference type="Proteomes" id="UP000442694"/>
    </source>
</evidence>
<reference evidence="5 6" key="1">
    <citation type="submission" date="2019-10" db="EMBL/GenBank/DDBJ databases">
        <title>New genus of Silvanigrellaceae.</title>
        <authorList>
            <person name="Pitt A."/>
            <person name="Hahn M.W."/>
        </authorList>
    </citation>
    <scope>NUCLEOTIDE SEQUENCE [LARGE SCALE GENOMIC DNA]</scope>
    <source>
        <strain evidence="5 6">33A1-SZDP</strain>
    </source>
</reference>
<dbReference type="GO" id="GO:0000160">
    <property type="term" value="P:phosphorelay signal transduction system"/>
    <property type="evidence" value="ECO:0007669"/>
    <property type="project" value="InterPro"/>
</dbReference>
<keyword evidence="2" id="KW-0802">TPR repeat</keyword>
<dbReference type="CDD" id="cd00156">
    <property type="entry name" value="REC"/>
    <property type="match status" value="1"/>
</dbReference>
<feature type="repeat" description="TPR" evidence="2">
    <location>
        <begin position="206"/>
        <end position="239"/>
    </location>
</feature>
<keyword evidence="6" id="KW-1185">Reference proteome</keyword>
<keyword evidence="1" id="KW-0597">Phosphoprotein</keyword>
<feature type="region of interest" description="Disordered" evidence="3">
    <location>
        <begin position="369"/>
        <end position="414"/>
    </location>
</feature>
<dbReference type="Pfam" id="PF14559">
    <property type="entry name" value="TPR_19"/>
    <property type="match status" value="1"/>
</dbReference>
<evidence type="ECO:0000256" key="2">
    <source>
        <dbReference type="PROSITE-ProRule" id="PRU00339"/>
    </source>
</evidence>
<gene>
    <name evidence="5" type="ORF">GCL57_11005</name>
</gene>
<feature type="domain" description="Response regulatory" evidence="4">
    <location>
        <begin position="8"/>
        <end position="129"/>
    </location>
</feature>
<feature type="repeat" description="TPR" evidence="2">
    <location>
        <begin position="240"/>
        <end position="273"/>
    </location>
</feature>
<evidence type="ECO:0000259" key="4">
    <source>
        <dbReference type="PROSITE" id="PS50110"/>
    </source>
</evidence>
<dbReference type="InterPro" id="IPR011990">
    <property type="entry name" value="TPR-like_helical_dom_sf"/>
</dbReference>
<comment type="caution">
    <text evidence="5">The sequence shown here is derived from an EMBL/GenBank/DDBJ whole genome shotgun (WGS) entry which is preliminary data.</text>
</comment>
<dbReference type="AlphaFoldDB" id="A0A833N0L9"/>
<proteinExistence type="predicted"/>
<accession>A0A833N0L9</accession>
<dbReference type="Pfam" id="PF00072">
    <property type="entry name" value="Response_reg"/>
    <property type="match status" value="1"/>
</dbReference>
<dbReference type="Proteomes" id="UP000442694">
    <property type="component" value="Unassembled WGS sequence"/>
</dbReference>
<feature type="modified residue" description="4-aspartylphosphate" evidence="1">
    <location>
        <position position="60"/>
    </location>
</feature>
<dbReference type="PANTHER" id="PTHR12558:SF13">
    <property type="entry name" value="CELL DIVISION CYCLE PROTEIN 27 HOMOLOG"/>
    <property type="match status" value="1"/>
</dbReference>
<dbReference type="Pfam" id="PF12895">
    <property type="entry name" value="ANAPC3"/>
    <property type="match status" value="1"/>
</dbReference>
<dbReference type="EMBL" id="WFLN01000008">
    <property type="protein sequence ID" value="KAB8029061.1"/>
    <property type="molecule type" value="Genomic_DNA"/>
</dbReference>
<feature type="compositionally biased region" description="Acidic residues" evidence="3">
    <location>
        <begin position="444"/>
        <end position="453"/>
    </location>
</feature>
<feature type="compositionally biased region" description="Basic and acidic residues" evidence="3">
    <location>
        <begin position="369"/>
        <end position="394"/>
    </location>
</feature>
<dbReference type="PANTHER" id="PTHR12558">
    <property type="entry name" value="CELL DIVISION CYCLE 16,23,27"/>
    <property type="match status" value="1"/>
</dbReference>
<dbReference type="Gene3D" id="3.40.50.2300">
    <property type="match status" value="1"/>
</dbReference>
<sequence>MTQSAFNHIMVVDDDPDILSQVEKIFVKLGIGNYKTFLSAEKALKELEVAKESYDMVIVDVRMPIFAGIALVQYIKTHVEKKIRDTFCVPLVGSIGREDKAILSEFSFFETVSKPIAEKAFIVRLGELGEQHKNPNSDKNFQTHFNNALIEKKYKQAEDLILPRLKQDPKSLRFLTLYAELLLRAQQAKKAEEFLNKVLKIDQNHIVALNLMSKVYIKTNRFDDAMKVLEKAKIYSPHNIDRLLVMGELHLGSGEADKAEENFNSVLKLNPTDERATYGLGRALATQGKTDESKKILASLKKGVELASFFNNKGILLVKAGKYNDGISLYKNAIKVLDDQEREHLLLYNIALAYSKLGDSPKALDFAKKASEKAPKENVKPKKLLEKLQKETKSDPNQAGKPQEAQTTEPSKEKYLLTGSQMDFIMGGYDEVKAPEPSPNPASTEEEFITFGN</sequence>
<dbReference type="InterPro" id="IPR019734">
    <property type="entry name" value="TPR_rpt"/>
</dbReference>
<dbReference type="PROSITE" id="PS50005">
    <property type="entry name" value="TPR"/>
    <property type="match status" value="2"/>
</dbReference>
<protein>
    <submittedName>
        <fullName evidence="5">Tetratricopeptide repeat protein</fullName>
    </submittedName>
</protein>